<dbReference type="STRING" id="253628.A0A0D1YDY5"/>
<dbReference type="AlphaFoldDB" id="A0A0D1YDY5"/>
<dbReference type="GeneID" id="27317290"/>
<dbReference type="PANTHER" id="PTHR42067:SF1">
    <property type="entry name" value="MITOTIC APPARATUS PROTEIN P62"/>
    <property type="match status" value="1"/>
</dbReference>
<dbReference type="HOGENOM" id="CLU_044616_0_0_1"/>
<dbReference type="Gene3D" id="1.20.5.370">
    <property type="match status" value="1"/>
</dbReference>
<dbReference type="EMBL" id="KN847590">
    <property type="protein sequence ID" value="KIV98931.1"/>
    <property type="molecule type" value="Genomic_DNA"/>
</dbReference>
<gene>
    <name evidence="3" type="ORF">PV09_09317</name>
</gene>
<reference evidence="3 4" key="1">
    <citation type="submission" date="2015-01" db="EMBL/GenBank/DDBJ databases">
        <title>The Genome Sequence of Ochroconis gallopava CBS43764.</title>
        <authorList>
            <consortium name="The Broad Institute Genomics Platform"/>
            <person name="Cuomo C."/>
            <person name="de Hoog S."/>
            <person name="Gorbushina A."/>
            <person name="Stielow B."/>
            <person name="Teixiera M."/>
            <person name="Abouelleil A."/>
            <person name="Chapman S.B."/>
            <person name="Priest M."/>
            <person name="Young S.K."/>
            <person name="Wortman J."/>
            <person name="Nusbaum C."/>
            <person name="Birren B."/>
        </authorList>
    </citation>
    <scope>NUCLEOTIDE SEQUENCE [LARGE SCALE GENOMIC DNA]</scope>
    <source>
        <strain evidence="3 4">CBS 43764</strain>
    </source>
</reference>
<feature type="compositionally biased region" description="Basic residues" evidence="2">
    <location>
        <begin position="222"/>
        <end position="231"/>
    </location>
</feature>
<dbReference type="OrthoDB" id="8064436at2759"/>
<feature type="compositionally biased region" description="Acidic residues" evidence="2">
    <location>
        <begin position="276"/>
        <end position="290"/>
    </location>
</feature>
<dbReference type="InParanoid" id="A0A0D1YDY5"/>
<organism evidence="3 4">
    <name type="scientific">Verruconis gallopava</name>
    <dbReference type="NCBI Taxonomy" id="253628"/>
    <lineage>
        <taxon>Eukaryota</taxon>
        <taxon>Fungi</taxon>
        <taxon>Dikarya</taxon>
        <taxon>Ascomycota</taxon>
        <taxon>Pezizomycotina</taxon>
        <taxon>Dothideomycetes</taxon>
        <taxon>Pleosporomycetidae</taxon>
        <taxon>Venturiales</taxon>
        <taxon>Sympoventuriaceae</taxon>
        <taxon>Verruconis</taxon>
    </lineage>
</organism>
<keyword evidence="1" id="KW-0175">Coiled coil</keyword>
<dbReference type="SUPFAM" id="SSF58022">
    <property type="entry name" value="XRCC4, C-terminal oligomerization domain"/>
    <property type="match status" value="1"/>
</dbReference>
<feature type="region of interest" description="Disordered" evidence="2">
    <location>
        <begin position="221"/>
        <end position="392"/>
    </location>
</feature>
<dbReference type="Proteomes" id="UP000053259">
    <property type="component" value="Unassembled WGS sequence"/>
</dbReference>
<feature type="coiled-coil region" evidence="1">
    <location>
        <begin position="148"/>
        <end position="189"/>
    </location>
</feature>
<dbReference type="InterPro" id="IPR014751">
    <property type="entry name" value="XRCC4-like_C"/>
</dbReference>
<feature type="compositionally biased region" description="Polar residues" evidence="2">
    <location>
        <begin position="322"/>
        <end position="337"/>
    </location>
</feature>
<feature type="compositionally biased region" description="Basic and acidic residues" evidence="2">
    <location>
        <begin position="338"/>
        <end position="364"/>
    </location>
</feature>
<evidence type="ECO:0000256" key="1">
    <source>
        <dbReference type="SAM" id="Coils"/>
    </source>
</evidence>
<proteinExistence type="predicted"/>
<evidence type="ECO:0000256" key="2">
    <source>
        <dbReference type="SAM" id="MobiDB-lite"/>
    </source>
</evidence>
<name>A0A0D1YDY5_9PEZI</name>
<dbReference type="PANTHER" id="PTHR42067">
    <property type="entry name" value="YALI0C15378P"/>
    <property type="match status" value="1"/>
</dbReference>
<dbReference type="VEuPathDB" id="FungiDB:PV09_09317"/>
<protein>
    <recommendedName>
        <fullName evidence="5">DNA repair protein XRCC4</fullName>
    </recommendedName>
</protein>
<evidence type="ECO:0000313" key="4">
    <source>
        <dbReference type="Proteomes" id="UP000053259"/>
    </source>
</evidence>
<evidence type="ECO:0000313" key="3">
    <source>
        <dbReference type="EMBL" id="KIV98931.1"/>
    </source>
</evidence>
<feature type="compositionally biased region" description="Acidic residues" evidence="2">
    <location>
        <begin position="382"/>
        <end position="392"/>
    </location>
</feature>
<accession>A0A0D1YDY5</accession>
<dbReference type="RefSeq" id="XP_016208801.1">
    <property type="nucleotide sequence ID" value="XM_016363360.1"/>
</dbReference>
<sequence length="392" mass="42996">MPESEPSGLLRLKRTDDHDSIVVVLMYRTGANALDLELVASEGESAWAATFQENGVRKFKAASSPASDATWDATLRAALLLEEPAGELAPELEGLEAVCTIAKEGYMSLIIRRNIGELTQRLGTITLEPTSDDKFDLWAGCAAGAQLIADTRKHANELARKLEQQRAANRKLQEQLQDLMQAKEAHEEALLHKFAELINAKKLKIRDQQRLLATAKVDPKKVNKVQGRKGSRIPEKSRISKRKVAAMISTEEDSSEGFENASDREESMPDVSTPEPLEDQDDTEDDEDNADAASASSFDINQGVGRGLTIPPNVIALEPSKLSHTAQNSALRSSQESKQSERPPPRRELPFARSRAALEADTKLSQEPARLQTHLTSAAANLDDDDTTDDEL</sequence>
<evidence type="ECO:0008006" key="5">
    <source>
        <dbReference type="Google" id="ProtNLM"/>
    </source>
</evidence>
<keyword evidence="4" id="KW-1185">Reference proteome</keyword>